<dbReference type="Proteomes" id="UP000436088">
    <property type="component" value="Unassembled WGS sequence"/>
</dbReference>
<keyword evidence="5" id="KW-0325">Glycoprotein</keyword>
<evidence type="ECO:0000256" key="9">
    <source>
        <dbReference type="ARBA" id="ARBA00023157"/>
    </source>
</evidence>
<evidence type="ECO:0000256" key="5">
    <source>
        <dbReference type="ARBA" id="ARBA00022622"/>
    </source>
</evidence>
<protein>
    <recommendedName>
        <fullName evidence="4">glucan endo-1,3-beta-D-glucosidase</fullName>
        <ecNumber evidence="4">3.2.1.39</ecNumber>
    </recommendedName>
</protein>
<evidence type="ECO:0000256" key="11">
    <source>
        <dbReference type="RuleBase" id="RU004335"/>
    </source>
</evidence>
<keyword evidence="7 12" id="KW-0378">Hydrolase</keyword>
<dbReference type="GO" id="GO:0005886">
    <property type="term" value="C:plasma membrane"/>
    <property type="evidence" value="ECO:0007669"/>
    <property type="project" value="UniProtKB-SubCell"/>
</dbReference>
<dbReference type="FunFam" id="3.20.20.80:FF:000002">
    <property type="entry name" value="Glucan endo-1,3-beta-glucosidase 3"/>
    <property type="match status" value="1"/>
</dbReference>
<comment type="similarity">
    <text evidence="3 11">Belongs to the glycosyl hydrolase 17 family.</text>
</comment>
<dbReference type="AlphaFoldDB" id="A0A6A2Y9L4"/>
<keyword evidence="5" id="KW-0449">Lipoprotein</keyword>
<comment type="catalytic activity">
    <reaction evidence="1">
        <text>Hydrolysis of (1-&gt;3)-beta-D-glucosidic linkages in (1-&gt;3)-beta-D-glucans.</text>
        <dbReference type="EC" id="3.2.1.39"/>
    </reaction>
</comment>
<keyword evidence="5" id="KW-0472">Membrane</keyword>
<dbReference type="Pfam" id="PF00332">
    <property type="entry name" value="Glyco_hydro_17"/>
    <property type="match status" value="1"/>
</dbReference>
<evidence type="ECO:0000256" key="1">
    <source>
        <dbReference type="ARBA" id="ARBA00000382"/>
    </source>
</evidence>
<proteinExistence type="inferred from homology"/>
<keyword evidence="10 12" id="KW-0326">Glycosidase</keyword>
<dbReference type="Gene3D" id="3.20.20.80">
    <property type="entry name" value="Glycosidases"/>
    <property type="match status" value="1"/>
</dbReference>
<evidence type="ECO:0000256" key="8">
    <source>
        <dbReference type="ARBA" id="ARBA00022821"/>
    </source>
</evidence>
<accession>A0A6A2Y9L4</accession>
<dbReference type="SUPFAM" id="SSF51445">
    <property type="entry name" value="(Trans)glycosidases"/>
    <property type="match status" value="1"/>
</dbReference>
<dbReference type="InterPro" id="IPR000490">
    <property type="entry name" value="Glyco_hydro_17"/>
</dbReference>
<keyword evidence="6" id="KW-0732">Signal</keyword>
<dbReference type="GO" id="GO:0005975">
    <property type="term" value="P:carbohydrate metabolic process"/>
    <property type="evidence" value="ECO:0007669"/>
    <property type="project" value="InterPro"/>
</dbReference>
<dbReference type="GO" id="GO:0042973">
    <property type="term" value="F:glucan endo-1,3-beta-D-glucosidase activity"/>
    <property type="evidence" value="ECO:0007669"/>
    <property type="project" value="UniProtKB-EC"/>
</dbReference>
<evidence type="ECO:0000256" key="7">
    <source>
        <dbReference type="ARBA" id="ARBA00022801"/>
    </source>
</evidence>
<evidence type="ECO:0000256" key="6">
    <source>
        <dbReference type="ARBA" id="ARBA00022729"/>
    </source>
</evidence>
<evidence type="ECO:0000256" key="4">
    <source>
        <dbReference type="ARBA" id="ARBA00012780"/>
    </source>
</evidence>
<evidence type="ECO:0000256" key="12">
    <source>
        <dbReference type="RuleBase" id="RU004336"/>
    </source>
</evidence>
<keyword evidence="14" id="KW-1185">Reference proteome</keyword>
<organism evidence="13 14">
    <name type="scientific">Hibiscus syriacus</name>
    <name type="common">Rose of Sharon</name>
    <dbReference type="NCBI Taxonomy" id="106335"/>
    <lineage>
        <taxon>Eukaryota</taxon>
        <taxon>Viridiplantae</taxon>
        <taxon>Streptophyta</taxon>
        <taxon>Embryophyta</taxon>
        <taxon>Tracheophyta</taxon>
        <taxon>Spermatophyta</taxon>
        <taxon>Magnoliopsida</taxon>
        <taxon>eudicotyledons</taxon>
        <taxon>Gunneridae</taxon>
        <taxon>Pentapetalae</taxon>
        <taxon>rosids</taxon>
        <taxon>malvids</taxon>
        <taxon>Malvales</taxon>
        <taxon>Malvaceae</taxon>
        <taxon>Malvoideae</taxon>
        <taxon>Hibiscus</taxon>
    </lineage>
</organism>
<comment type="subcellular location">
    <subcellularLocation>
        <location evidence="2">Cell membrane</location>
        <topology evidence="2">Lipid-anchor</topology>
        <topology evidence="2">GPI-anchor</topology>
    </subcellularLocation>
</comment>
<evidence type="ECO:0000256" key="2">
    <source>
        <dbReference type="ARBA" id="ARBA00004609"/>
    </source>
</evidence>
<dbReference type="InterPro" id="IPR017853">
    <property type="entry name" value="GH"/>
</dbReference>
<keyword evidence="5" id="KW-0336">GPI-anchor</keyword>
<name>A0A6A2Y9L4_HIBSY</name>
<dbReference type="GO" id="GO:0006952">
    <property type="term" value="P:defense response"/>
    <property type="evidence" value="ECO:0007669"/>
    <property type="project" value="UniProtKB-KW"/>
</dbReference>
<gene>
    <name evidence="13" type="ORF">F3Y22_tig00112114pilonHSYRG00231</name>
</gene>
<evidence type="ECO:0000313" key="14">
    <source>
        <dbReference type="Proteomes" id="UP000436088"/>
    </source>
</evidence>
<dbReference type="PROSITE" id="PS00587">
    <property type="entry name" value="GLYCOSYL_HYDROL_F17"/>
    <property type="match status" value="1"/>
</dbReference>
<evidence type="ECO:0000256" key="10">
    <source>
        <dbReference type="ARBA" id="ARBA00023295"/>
    </source>
</evidence>
<dbReference type="PANTHER" id="PTHR32227">
    <property type="entry name" value="GLUCAN ENDO-1,3-BETA-GLUCOSIDASE BG1-RELATED-RELATED"/>
    <property type="match status" value="1"/>
</dbReference>
<dbReference type="EC" id="3.2.1.39" evidence="4"/>
<evidence type="ECO:0000256" key="3">
    <source>
        <dbReference type="ARBA" id="ARBA00008773"/>
    </source>
</evidence>
<dbReference type="EMBL" id="VEPZ02001504">
    <property type="protein sequence ID" value="KAE8670739.1"/>
    <property type="molecule type" value="Genomic_DNA"/>
</dbReference>
<reference evidence="13" key="1">
    <citation type="submission" date="2019-09" db="EMBL/GenBank/DDBJ databases">
        <title>Draft genome information of white flower Hibiscus syriacus.</title>
        <authorList>
            <person name="Kim Y.-M."/>
        </authorList>
    </citation>
    <scope>NUCLEOTIDE SEQUENCE [LARGE SCALE GENOMIC DNA]</scope>
    <source>
        <strain evidence="13">YM2019G1</strain>
    </source>
</reference>
<dbReference type="GO" id="GO:0098552">
    <property type="term" value="C:side of membrane"/>
    <property type="evidence" value="ECO:0007669"/>
    <property type="project" value="UniProtKB-KW"/>
</dbReference>
<keyword evidence="9" id="KW-1015">Disulfide bond</keyword>
<evidence type="ECO:0000313" key="13">
    <source>
        <dbReference type="EMBL" id="KAE8670739.1"/>
    </source>
</evidence>
<sequence length="407" mass="45044">MVADNLPSPADVANFIKTKTIFDSVKIFDTNPTVLRAFANTNITMTVTIPNGEIPNLNNVGAATAWVNTNIRPIHPQTKIKFISVGNEVVLLNDPAHITGLVPAMRALTGALRDAGPEFQDIKVTTAHALNMFQGVTVPSLARFRVDYAKSFFEPLLLYLRETKSPLMINPYPYFELNVMENNVDYAVFRKTPGVFDPFSKKTYSNAFDSLLDKTFSAMLAAGFKDVDIVIGETGWPSLGDPGNFAATVDNAASYNGHLIRKIVSGIGTPLMPNRTFDAYIFALFNENQKPGPLAEKNWGLFQPDYTPVYVSGALRDGPAPSLNNPNFTVERRRRVPRVNNPQPAMPQPVPAAANDKKFVCRNLEFPMTNCRKTWILPAAKEPIAVRFNPVRFVPIRPLSPLVLHMP</sequence>
<dbReference type="InterPro" id="IPR044965">
    <property type="entry name" value="Glyco_hydro_17_plant"/>
</dbReference>
<comment type="caution">
    <text evidence="13">The sequence shown here is derived from an EMBL/GenBank/DDBJ whole genome shotgun (WGS) entry which is preliminary data.</text>
</comment>
<keyword evidence="8" id="KW-0611">Plant defense</keyword>